<sequence length="146" mass="17280">MARHRNRDSRTYEEEDKQDIRRQEGIFLCTLFLMVLLLVSLYFQLSVLAIAIVTAALIFSTIGFYIHFKDFFSMRDRGQRTVSVLISMYGSLILTLICAWYYVQDEPLTLDYALVFLFGFFFFTFMVYRSISRYLVVGNKRQRIKG</sequence>
<feature type="transmembrane region" description="Helical" evidence="1">
    <location>
        <begin position="49"/>
        <end position="68"/>
    </location>
</feature>
<accession>A0A848BQ37</accession>
<dbReference type="Proteomes" id="UP000591071">
    <property type="component" value="Unassembled WGS sequence"/>
</dbReference>
<gene>
    <name evidence="2" type="ORF">HF872_01115</name>
</gene>
<dbReference type="EMBL" id="JABAFG010000001">
    <property type="protein sequence ID" value="NME27230.1"/>
    <property type="molecule type" value="Genomic_DNA"/>
</dbReference>
<proteinExistence type="predicted"/>
<keyword evidence="1" id="KW-0472">Membrane</keyword>
<dbReference type="RefSeq" id="WP_118023098.1">
    <property type="nucleotide sequence ID" value="NZ_JABAFG010000001.1"/>
</dbReference>
<keyword evidence="1" id="KW-1133">Transmembrane helix</keyword>
<name>A0A848BQ37_9FIRM</name>
<protein>
    <submittedName>
        <fullName evidence="2">Uncharacterized protein</fullName>
    </submittedName>
</protein>
<keyword evidence="1" id="KW-0812">Transmembrane</keyword>
<reference evidence="2 3" key="1">
    <citation type="submission" date="2020-04" db="EMBL/GenBank/DDBJ databases">
        <authorList>
            <person name="Hitch T.C.A."/>
            <person name="Wylensek D."/>
            <person name="Clavel T."/>
        </authorList>
    </citation>
    <scope>NUCLEOTIDE SEQUENCE [LARGE SCALE GENOMIC DNA]</scope>
    <source>
        <strain evidence="2 3">Oil-RF-744-FAT-WT-6-1</strain>
    </source>
</reference>
<organism evidence="2 3">
    <name type="scientific">Megasphaera hexanoica</name>
    <dbReference type="NCBI Taxonomy" id="1675036"/>
    <lineage>
        <taxon>Bacteria</taxon>
        <taxon>Bacillati</taxon>
        <taxon>Bacillota</taxon>
        <taxon>Negativicutes</taxon>
        <taxon>Veillonellales</taxon>
        <taxon>Veillonellaceae</taxon>
        <taxon>Megasphaera</taxon>
    </lineage>
</organism>
<comment type="caution">
    <text evidence="2">The sequence shown here is derived from an EMBL/GenBank/DDBJ whole genome shotgun (WGS) entry which is preliminary data.</text>
</comment>
<feature type="transmembrane region" description="Helical" evidence="1">
    <location>
        <begin position="25"/>
        <end position="43"/>
    </location>
</feature>
<feature type="transmembrane region" description="Helical" evidence="1">
    <location>
        <begin position="80"/>
        <end position="103"/>
    </location>
</feature>
<evidence type="ECO:0000313" key="2">
    <source>
        <dbReference type="EMBL" id="NME27230.1"/>
    </source>
</evidence>
<feature type="transmembrane region" description="Helical" evidence="1">
    <location>
        <begin position="109"/>
        <end position="131"/>
    </location>
</feature>
<evidence type="ECO:0000313" key="3">
    <source>
        <dbReference type="Proteomes" id="UP000591071"/>
    </source>
</evidence>
<dbReference type="AlphaFoldDB" id="A0A848BQ37"/>
<evidence type="ECO:0000256" key="1">
    <source>
        <dbReference type="SAM" id="Phobius"/>
    </source>
</evidence>